<name>A0A0P9C6K8_9GAMM</name>
<evidence type="ECO:0000313" key="2">
    <source>
        <dbReference type="Proteomes" id="UP000183104"/>
    </source>
</evidence>
<organism evidence="1 2">
    <name type="scientific">Thiohalorhabdus denitrificans</name>
    <dbReference type="NCBI Taxonomy" id="381306"/>
    <lineage>
        <taxon>Bacteria</taxon>
        <taxon>Pseudomonadati</taxon>
        <taxon>Pseudomonadota</taxon>
        <taxon>Gammaproteobacteria</taxon>
        <taxon>Thiohalorhabdales</taxon>
        <taxon>Thiohalorhabdaceae</taxon>
        <taxon>Thiohalorhabdus</taxon>
    </lineage>
</organism>
<accession>A0A0P9C6K8</accession>
<sequence length="88" mass="10182">MRIANQDREQVQIAVHPEEASLLLSELKSHAELMDGEADDLIEALEQAGVQPYDYPQHYRLEFPQNWHKVRRASPEEVTLTRQEVVGM</sequence>
<gene>
    <name evidence="1" type="ORF">SAMN05661077_2696</name>
</gene>
<dbReference type="Proteomes" id="UP000183104">
    <property type="component" value="Unassembled WGS sequence"/>
</dbReference>
<protein>
    <submittedName>
        <fullName evidence="1">Uncharacterized protein</fullName>
    </submittedName>
</protein>
<dbReference type="STRING" id="381306.AN478_06665"/>
<proteinExistence type="predicted"/>
<keyword evidence="2" id="KW-1185">Reference proteome</keyword>
<dbReference type="EMBL" id="FMUN01000008">
    <property type="protein sequence ID" value="SCY61607.1"/>
    <property type="molecule type" value="Genomic_DNA"/>
</dbReference>
<dbReference type="AlphaFoldDB" id="A0A0P9C6K8"/>
<reference evidence="2" key="1">
    <citation type="submission" date="2016-10" db="EMBL/GenBank/DDBJ databases">
        <authorList>
            <person name="Varghese N."/>
        </authorList>
    </citation>
    <scope>NUCLEOTIDE SEQUENCE [LARGE SCALE GENOMIC DNA]</scope>
    <source>
        <strain evidence="2">HL 19</strain>
    </source>
</reference>
<dbReference type="RefSeq" id="WP_054965839.1">
    <property type="nucleotide sequence ID" value="NZ_FMUN01000008.1"/>
</dbReference>
<evidence type="ECO:0000313" key="1">
    <source>
        <dbReference type="EMBL" id="SCY61607.1"/>
    </source>
</evidence>